<feature type="region of interest" description="Disordered" evidence="1">
    <location>
        <begin position="1"/>
        <end position="117"/>
    </location>
</feature>
<feature type="region of interest" description="Disordered" evidence="1">
    <location>
        <begin position="132"/>
        <end position="231"/>
    </location>
</feature>
<feature type="compositionally biased region" description="Low complexity" evidence="1">
    <location>
        <begin position="48"/>
        <end position="64"/>
    </location>
</feature>
<feature type="region of interest" description="Disordered" evidence="1">
    <location>
        <begin position="285"/>
        <end position="380"/>
    </location>
</feature>
<feature type="compositionally biased region" description="Low complexity" evidence="1">
    <location>
        <begin position="176"/>
        <end position="228"/>
    </location>
</feature>
<feature type="compositionally biased region" description="Pro residues" evidence="1">
    <location>
        <begin position="331"/>
        <end position="345"/>
    </location>
</feature>
<feature type="compositionally biased region" description="Polar residues" evidence="1">
    <location>
        <begin position="80"/>
        <end position="90"/>
    </location>
</feature>
<protein>
    <submittedName>
        <fullName evidence="2">Proteophosphoglycan 5</fullName>
    </submittedName>
</protein>
<feature type="compositionally biased region" description="Pro residues" evidence="1">
    <location>
        <begin position="24"/>
        <end position="41"/>
    </location>
</feature>
<feature type="compositionally biased region" description="Polar residues" evidence="1">
    <location>
        <begin position="133"/>
        <end position="147"/>
    </location>
</feature>
<keyword evidence="3" id="KW-1185">Reference proteome</keyword>
<reference evidence="2 3" key="1">
    <citation type="submission" date="2019-03" db="EMBL/GenBank/DDBJ databases">
        <title>Rhodosporidium diobovatum UCD-FST 08-225 genome sequencing, assembly, and annotation.</title>
        <authorList>
            <person name="Fakankun I.U."/>
            <person name="Fristensky B."/>
            <person name="Levin D.B."/>
        </authorList>
    </citation>
    <scope>NUCLEOTIDE SEQUENCE [LARGE SCALE GENOMIC DNA]</scope>
    <source>
        <strain evidence="2 3">UCD-FST 08-225</strain>
    </source>
</reference>
<evidence type="ECO:0000313" key="2">
    <source>
        <dbReference type="EMBL" id="TNY23876.1"/>
    </source>
</evidence>
<evidence type="ECO:0000256" key="1">
    <source>
        <dbReference type="SAM" id="MobiDB-lite"/>
    </source>
</evidence>
<dbReference type="OrthoDB" id="2527544at2759"/>
<feature type="compositionally biased region" description="Pro residues" evidence="1">
    <location>
        <begin position="288"/>
        <end position="311"/>
    </location>
</feature>
<comment type="caution">
    <text evidence="2">The sequence shown here is derived from an EMBL/GenBank/DDBJ whole genome shotgun (WGS) entry which is preliminary data.</text>
</comment>
<name>A0A5C5G5X5_9BASI</name>
<dbReference type="AlphaFoldDB" id="A0A5C5G5X5"/>
<feature type="compositionally biased region" description="Basic residues" evidence="1">
    <location>
        <begin position="94"/>
        <end position="104"/>
    </location>
</feature>
<proteinExistence type="predicted"/>
<dbReference type="EMBL" id="SOZI01000007">
    <property type="protein sequence ID" value="TNY23876.1"/>
    <property type="molecule type" value="Genomic_DNA"/>
</dbReference>
<gene>
    <name evidence="2" type="ORF">DMC30DRAFT_388548</name>
</gene>
<evidence type="ECO:0000313" key="3">
    <source>
        <dbReference type="Proteomes" id="UP000311382"/>
    </source>
</evidence>
<feature type="compositionally biased region" description="Polar residues" evidence="1">
    <location>
        <begin position="369"/>
        <end position="378"/>
    </location>
</feature>
<dbReference type="Proteomes" id="UP000311382">
    <property type="component" value="Unassembled WGS sequence"/>
</dbReference>
<organism evidence="2 3">
    <name type="scientific">Rhodotorula diobovata</name>
    <dbReference type="NCBI Taxonomy" id="5288"/>
    <lineage>
        <taxon>Eukaryota</taxon>
        <taxon>Fungi</taxon>
        <taxon>Dikarya</taxon>
        <taxon>Basidiomycota</taxon>
        <taxon>Pucciniomycotina</taxon>
        <taxon>Microbotryomycetes</taxon>
        <taxon>Sporidiobolales</taxon>
        <taxon>Sporidiobolaceae</taxon>
        <taxon>Rhodotorula</taxon>
    </lineage>
</organism>
<feature type="compositionally biased region" description="Low complexity" evidence="1">
    <location>
        <begin position="346"/>
        <end position="364"/>
    </location>
</feature>
<sequence length="410" mass="41510">MYGGSASDESEDEGCYVFWDTPSILPPAPRPTAPLAVPSPPRRTSQRSGAPSPSLGGLAGAAAGTPKPKRTTAVAALPSPSGSATGSKATSRPLRQRKRLKGLRRGTSEASSQPLDARALQMVSQLAMKVNARTASMSSPALSQATTGDEAVPEGKGKGKAVNSEPVVKREPLRPSPTANVPTTSTSTTPLRRTPARAARAAAHAPLGLSTTKPTTARAAPPGKKAAPVPVPVPAPAATAVPPARPPLGKSTSSATVTTVDDFDSFFNDGDDTFELALSQLDELAVVPTPPSSAAPAPPPAPKPKPKPVPAPARTSARGSDAPPVVRAAPAPQPAPRAVPLPPRRASPADSAPAPCKPAAAPALILRSARSSQGTPAQQRAMAELAQREADALAADLDLGAGGWSDVEDF</sequence>
<accession>A0A5C5G5X5</accession>